<dbReference type="InterPro" id="IPR021327">
    <property type="entry name" value="DUF2934"/>
</dbReference>
<gene>
    <name evidence="1" type="ORF">BKD09_15825</name>
</gene>
<sequence length="195" mass="22483">MDHLAELERLRHQLELANRAIALIGDRETVERLETFAREIRERLADLRAAVARGKISRRAHALWQEAGRPEGRDLEFWLRAESEGPGESRNLWDATGPVWNRSRADDLNPRAGFPADCRSARPLPLSPNAPQGEAVLGREVRMPEVYEDGIRARAYKLWEDAGRPEGRIDEFWHEAERQLKEEQVRHELKTPDTL</sequence>
<dbReference type="Pfam" id="PF11154">
    <property type="entry name" value="DUF2934"/>
    <property type="match status" value="2"/>
</dbReference>
<evidence type="ECO:0000313" key="2">
    <source>
        <dbReference type="Proteomes" id="UP000181962"/>
    </source>
</evidence>
<dbReference type="Proteomes" id="UP000181962">
    <property type="component" value="Chromosome"/>
</dbReference>
<name>A0A1L3F949_BRAJP</name>
<protein>
    <recommendedName>
        <fullName evidence="3">DUF2934 domain-containing protein</fullName>
    </recommendedName>
</protein>
<proteinExistence type="predicted"/>
<accession>A0A1L3F949</accession>
<dbReference type="EMBL" id="CP017637">
    <property type="protein sequence ID" value="APG09808.1"/>
    <property type="molecule type" value="Genomic_DNA"/>
</dbReference>
<evidence type="ECO:0008006" key="3">
    <source>
        <dbReference type="Google" id="ProtNLM"/>
    </source>
</evidence>
<organism evidence="1 2">
    <name type="scientific">Bradyrhizobium japonicum</name>
    <dbReference type="NCBI Taxonomy" id="375"/>
    <lineage>
        <taxon>Bacteria</taxon>
        <taxon>Pseudomonadati</taxon>
        <taxon>Pseudomonadota</taxon>
        <taxon>Alphaproteobacteria</taxon>
        <taxon>Hyphomicrobiales</taxon>
        <taxon>Nitrobacteraceae</taxon>
        <taxon>Bradyrhizobium</taxon>
    </lineage>
</organism>
<reference evidence="1 2" key="1">
    <citation type="submission" date="2016-11" db="EMBL/GenBank/DDBJ databases">
        <title>Complete Genome Sequence of Bradyrhizobium sp. strain J5, an isolated from soybean nodule in Hokkaido.</title>
        <authorList>
            <person name="Kanehara K."/>
        </authorList>
    </citation>
    <scope>NUCLEOTIDE SEQUENCE [LARGE SCALE GENOMIC DNA]</scope>
    <source>
        <strain evidence="1 2">J5</strain>
    </source>
</reference>
<dbReference type="RefSeq" id="WP_335622576.1">
    <property type="nucleotide sequence ID" value="NZ_CP017637.1"/>
</dbReference>
<dbReference type="AlphaFoldDB" id="A0A1L3F949"/>
<evidence type="ECO:0000313" key="1">
    <source>
        <dbReference type="EMBL" id="APG09808.1"/>
    </source>
</evidence>